<dbReference type="Proteomes" id="UP000053732">
    <property type="component" value="Unassembled WGS sequence"/>
</dbReference>
<protein>
    <submittedName>
        <fullName evidence="1">Str. FM013</fullName>
    </submittedName>
</protein>
<evidence type="ECO:0000313" key="1">
    <source>
        <dbReference type="EMBL" id="CRL25473.1"/>
    </source>
</evidence>
<evidence type="ECO:0000313" key="2">
    <source>
        <dbReference type="Proteomes" id="UP000053732"/>
    </source>
</evidence>
<gene>
    <name evidence="1" type="ORF">PCAMFM013_S015g000059</name>
</gene>
<organism evidence="1 2">
    <name type="scientific">Penicillium camemberti (strain FM 013)</name>
    <dbReference type="NCBI Taxonomy" id="1429867"/>
    <lineage>
        <taxon>Eukaryota</taxon>
        <taxon>Fungi</taxon>
        <taxon>Dikarya</taxon>
        <taxon>Ascomycota</taxon>
        <taxon>Pezizomycotina</taxon>
        <taxon>Eurotiomycetes</taxon>
        <taxon>Eurotiomycetidae</taxon>
        <taxon>Eurotiales</taxon>
        <taxon>Aspergillaceae</taxon>
        <taxon>Penicillium</taxon>
    </lineage>
</organism>
<reference evidence="1 2" key="1">
    <citation type="journal article" date="2014" name="Nat. Commun.">
        <title>Multiple recent horizontal transfers of a large genomic region in cheese making fungi.</title>
        <authorList>
            <person name="Cheeseman K."/>
            <person name="Ropars J."/>
            <person name="Renault P."/>
            <person name="Dupont J."/>
            <person name="Gouzy J."/>
            <person name="Branca A."/>
            <person name="Abraham A.L."/>
            <person name="Ceppi M."/>
            <person name="Conseiller E."/>
            <person name="Debuchy R."/>
            <person name="Malagnac F."/>
            <person name="Goarin A."/>
            <person name="Silar P."/>
            <person name="Lacoste S."/>
            <person name="Sallet E."/>
            <person name="Bensimon A."/>
            <person name="Giraud T."/>
            <person name="Brygoo Y."/>
        </authorList>
    </citation>
    <scope>NUCLEOTIDE SEQUENCE [LARGE SCALE GENOMIC DNA]</scope>
    <source>
        <strain evidence="2">FM 013</strain>
    </source>
</reference>
<dbReference type="AlphaFoldDB" id="A0A0G4PGM7"/>
<dbReference type="EMBL" id="HG793148">
    <property type="protein sequence ID" value="CRL25473.1"/>
    <property type="molecule type" value="Genomic_DNA"/>
</dbReference>
<name>A0A0G4PGM7_PENC3</name>
<sequence>MLATLGAVPLRTPVPRPEHIVVLRSNCPPELVIWEDGLASNRFSLRIRCFGDLEAKKEAIISSVESPYVEAWKRGFRMPSWDGARPLRNPEERASM</sequence>
<proteinExistence type="predicted"/>
<accession>A0A0G4PGM7</accession>
<keyword evidence="2" id="KW-1185">Reference proteome</keyword>